<evidence type="ECO:0000256" key="8">
    <source>
        <dbReference type="ARBA" id="ARBA00023235"/>
    </source>
</evidence>
<dbReference type="Gene3D" id="1.10.3120.10">
    <property type="entry name" value="Trigger factor, C-terminal domain"/>
    <property type="match status" value="1"/>
</dbReference>
<dbReference type="InterPro" id="IPR046357">
    <property type="entry name" value="PPIase_dom_sf"/>
</dbReference>
<dbReference type="EMBL" id="RAPK01000007">
    <property type="protein sequence ID" value="RKD75684.1"/>
    <property type="molecule type" value="Genomic_DNA"/>
</dbReference>
<evidence type="ECO:0000313" key="18">
    <source>
        <dbReference type="Proteomes" id="UP000285120"/>
    </source>
</evidence>
<dbReference type="GO" id="GO:0003755">
    <property type="term" value="F:peptidyl-prolyl cis-trans isomerase activity"/>
    <property type="evidence" value="ECO:0007669"/>
    <property type="project" value="UniProtKB-UniRule"/>
</dbReference>
<evidence type="ECO:0000256" key="5">
    <source>
        <dbReference type="ARBA" id="ARBA00022618"/>
    </source>
</evidence>
<dbReference type="Pfam" id="PF05698">
    <property type="entry name" value="Trigger_C"/>
    <property type="match status" value="1"/>
</dbReference>
<feature type="coiled-coil region" evidence="15">
    <location>
        <begin position="384"/>
        <end position="444"/>
    </location>
</feature>
<evidence type="ECO:0000256" key="10">
    <source>
        <dbReference type="ARBA" id="ARBA00024849"/>
    </source>
</evidence>
<evidence type="ECO:0000256" key="3">
    <source>
        <dbReference type="ARBA" id="ARBA00013194"/>
    </source>
</evidence>
<evidence type="ECO:0000256" key="12">
    <source>
        <dbReference type="HAMAP-Rule" id="MF_00303"/>
    </source>
</evidence>
<dbReference type="HAMAP" id="MF_00303">
    <property type="entry name" value="Trigger_factor_Tig"/>
    <property type="match status" value="1"/>
</dbReference>
<dbReference type="InterPro" id="IPR005215">
    <property type="entry name" value="Trig_fac"/>
</dbReference>
<protein>
    <recommendedName>
        <fullName evidence="4 12">Trigger factor</fullName>
        <shortName evidence="12">TF</shortName>
        <ecNumber evidence="3 12">5.2.1.8</ecNumber>
    </recommendedName>
    <alternativeName>
        <fullName evidence="11 12">PPIase</fullName>
    </alternativeName>
</protein>
<dbReference type="GO" id="GO:0051083">
    <property type="term" value="P:'de novo' cotranslational protein folding"/>
    <property type="evidence" value="ECO:0007669"/>
    <property type="project" value="TreeGrafter"/>
</dbReference>
<evidence type="ECO:0000256" key="9">
    <source>
        <dbReference type="ARBA" id="ARBA00023306"/>
    </source>
</evidence>
<organism evidence="17 18">
    <name type="scientific">Sinobaca qinghaiensis</name>
    <dbReference type="NCBI Taxonomy" id="342944"/>
    <lineage>
        <taxon>Bacteria</taxon>
        <taxon>Bacillati</taxon>
        <taxon>Bacillota</taxon>
        <taxon>Bacilli</taxon>
        <taxon>Bacillales</taxon>
        <taxon>Sporolactobacillaceae</taxon>
        <taxon>Sinobaca</taxon>
    </lineage>
</organism>
<dbReference type="PANTHER" id="PTHR30560:SF3">
    <property type="entry name" value="TRIGGER FACTOR-LIKE PROTEIN TIG, CHLOROPLASTIC"/>
    <property type="match status" value="1"/>
</dbReference>
<dbReference type="InterPro" id="IPR027304">
    <property type="entry name" value="Trigger_fact/SurA_dom_sf"/>
</dbReference>
<comment type="catalytic activity">
    <reaction evidence="1 12 13">
        <text>[protein]-peptidylproline (omega=180) = [protein]-peptidylproline (omega=0)</text>
        <dbReference type="Rhea" id="RHEA:16237"/>
        <dbReference type="Rhea" id="RHEA-COMP:10747"/>
        <dbReference type="Rhea" id="RHEA-COMP:10748"/>
        <dbReference type="ChEBI" id="CHEBI:83833"/>
        <dbReference type="ChEBI" id="CHEBI:83834"/>
        <dbReference type="EC" id="5.2.1.8"/>
    </reaction>
</comment>
<evidence type="ECO:0000256" key="1">
    <source>
        <dbReference type="ARBA" id="ARBA00000971"/>
    </source>
</evidence>
<keyword evidence="15" id="KW-0175">Coiled coil</keyword>
<dbReference type="GO" id="GO:0043022">
    <property type="term" value="F:ribosome binding"/>
    <property type="evidence" value="ECO:0007669"/>
    <property type="project" value="TreeGrafter"/>
</dbReference>
<feature type="domain" description="PPIase FKBP-type" evidence="16">
    <location>
        <begin position="163"/>
        <end position="243"/>
    </location>
</feature>
<gene>
    <name evidence="12" type="primary">tig</name>
    <name evidence="17" type="ORF">ATL39_1385</name>
</gene>
<dbReference type="InterPro" id="IPR037041">
    <property type="entry name" value="Trigger_fac_C_sf"/>
</dbReference>
<keyword evidence="9 12" id="KW-0131">Cell cycle</keyword>
<dbReference type="NCBIfam" id="TIGR00115">
    <property type="entry name" value="tig"/>
    <property type="match status" value="1"/>
</dbReference>
<proteinExistence type="inferred from homology"/>
<dbReference type="EC" id="5.2.1.8" evidence="3 12"/>
<evidence type="ECO:0000256" key="6">
    <source>
        <dbReference type="ARBA" id="ARBA00023110"/>
    </source>
</evidence>
<dbReference type="GO" id="GO:0005737">
    <property type="term" value="C:cytoplasm"/>
    <property type="evidence" value="ECO:0007669"/>
    <property type="project" value="UniProtKB-SubCell"/>
</dbReference>
<dbReference type="PIRSF" id="PIRSF003095">
    <property type="entry name" value="Trigger_factor"/>
    <property type="match status" value="1"/>
</dbReference>
<dbReference type="SUPFAM" id="SSF109998">
    <property type="entry name" value="Triger factor/SurA peptide-binding domain-like"/>
    <property type="match status" value="1"/>
</dbReference>
<dbReference type="PANTHER" id="PTHR30560">
    <property type="entry name" value="TRIGGER FACTOR CHAPERONE AND PEPTIDYL-PROLYL CIS/TRANS ISOMERASE"/>
    <property type="match status" value="1"/>
</dbReference>
<dbReference type="GO" id="GO:0044183">
    <property type="term" value="F:protein folding chaperone"/>
    <property type="evidence" value="ECO:0007669"/>
    <property type="project" value="TreeGrafter"/>
</dbReference>
<evidence type="ECO:0000256" key="14">
    <source>
        <dbReference type="RuleBase" id="RU003914"/>
    </source>
</evidence>
<accession>A0A419V6R6</accession>
<sequence length="448" mass="50430">MSVNWEKLEGNQGVLTIDVASEKFDEALDQAFTKVRKQVNVPGFRKGKIPRKIFEQRFGVESLYQDALDIVLPDAYASAVDEAGIEPVDRPEIDVDQVEQGKDVIFKATVTVKPEVKLGTYKGLEVEKFDVTVTEDEVQAELDQLREKQADLAVVEDGEVQEGDTAILDFEGFVDGEPFEGGQAENHSLEIGSGQFIPGFEEQLIGLKPGAEQDVEVTFPEEYHAEDLAGKKAVFKVKLHDIKRKELPELDDDFAKDLEEHEAETIDELKSSVAHKLEHDKEHSKEHHDRDTVVELAAENASVDIPEAMVSTEADRMLQEFSQRLQSQGMSMDMYYQVTGSDEEGMKEQFKEEAEKRVKMNLTLEAVADEEKLEASDEDVEAELDKMAEMYKRSKDEIRNLLAMQGGDDAIKGDLRIQKAIDFLVEHSVTVEKKEEEASEAEEAEEKE</sequence>
<comment type="subcellular location">
    <subcellularLocation>
        <location evidence="12">Cytoplasm</location>
    </subcellularLocation>
    <text evidence="12">About half TF is bound to the ribosome near the polypeptide exit tunnel while the other half is free in the cytoplasm.</text>
</comment>
<dbReference type="FunFam" id="3.10.50.40:FF:000001">
    <property type="entry name" value="Trigger factor"/>
    <property type="match status" value="1"/>
</dbReference>
<dbReference type="InterPro" id="IPR008881">
    <property type="entry name" value="Trigger_fac_ribosome-bd_bac"/>
</dbReference>
<comment type="domain">
    <text evidence="12">Consists of 3 domains; the N-terminus binds the ribosome, the middle domain has PPIase activity, while the C-terminus has intrinsic chaperone activity on its own.</text>
</comment>
<dbReference type="GO" id="GO:0051301">
    <property type="term" value="P:cell division"/>
    <property type="evidence" value="ECO:0007669"/>
    <property type="project" value="UniProtKB-KW"/>
</dbReference>
<dbReference type="InterPro" id="IPR008880">
    <property type="entry name" value="Trigger_fac_C"/>
</dbReference>
<dbReference type="Proteomes" id="UP000285120">
    <property type="component" value="Unassembled WGS sequence"/>
</dbReference>
<comment type="similarity">
    <text evidence="2 12 14">Belongs to the FKBP-type PPIase family. Tig subfamily.</text>
</comment>
<keyword evidence="8 12" id="KW-0413">Isomerase</keyword>
<keyword evidence="6 12" id="KW-0697">Rotamase</keyword>
<dbReference type="GO" id="GO:0043335">
    <property type="term" value="P:protein unfolding"/>
    <property type="evidence" value="ECO:0007669"/>
    <property type="project" value="TreeGrafter"/>
</dbReference>
<dbReference type="AlphaFoldDB" id="A0A419V6R6"/>
<dbReference type="Pfam" id="PF00254">
    <property type="entry name" value="FKBP_C"/>
    <property type="match status" value="1"/>
</dbReference>
<evidence type="ECO:0000256" key="15">
    <source>
        <dbReference type="SAM" id="Coils"/>
    </source>
</evidence>
<keyword evidence="12" id="KW-0963">Cytoplasm</keyword>
<keyword evidence="18" id="KW-1185">Reference proteome</keyword>
<evidence type="ECO:0000256" key="4">
    <source>
        <dbReference type="ARBA" id="ARBA00016902"/>
    </source>
</evidence>
<name>A0A419V6R6_9BACL</name>
<evidence type="ECO:0000256" key="7">
    <source>
        <dbReference type="ARBA" id="ARBA00023186"/>
    </source>
</evidence>
<evidence type="ECO:0000259" key="16">
    <source>
        <dbReference type="PROSITE" id="PS50059"/>
    </source>
</evidence>
<dbReference type="Pfam" id="PF05697">
    <property type="entry name" value="Trigger_N"/>
    <property type="match status" value="1"/>
</dbReference>
<dbReference type="PROSITE" id="PS50059">
    <property type="entry name" value="FKBP_PPIASE"/>
    <property type="match status" value="1"/>
</dbReference>
<dbReference type="SUPFAM" id="SSF102735">
    <property type="entry name" value="Trigger factor ribosome-binding domain"/>
    <property type="match status" value="1"/>
</dbReference>
<evidence type="ECO:0000256" key="2">
    <source>
        <dbReference type="ARBA" id="ARBA00005464"/>
    </source>
</evidence>
<dbReference type="SUPFAM" id="SSF54534">
    <property type="entry name" value="FKBP-like"/>
    <property type="match status" value="1"/>
</dbReference>
<reference evidence="17 18" key="1">
    <citation type="submission" date="2018-09" db="EMBL/GenBank/DDBJ databases">
        <title>Genomic Encyclopedia of Archaeal and Bacterial Type Strains, Phase II (KMG-II): from individual species to whole genera.</title>
        <authorList>
            <person name="Goeker M."/>
        </authorList>
    </citation>
    <scope>NUCLEOTIDE SEQUENCE [LARGE SCALE GENOMIC DNA]</scope>
    <source>
        <strain evidence="17 18">DSM 17008</strain>
    </source>
</reference>
<evidence type="ECO:0000256" key="11">
    <source>
        <dbReference type="ARBA" id="ARBA00029986"/>
    </source>
</evidence>
<dbReference type="Gene3D" id="3.10.50.40">
    <property type="match status" value="1"/>
</dbReference>
<evidence type="ECO:0000256" key="13">
    <source>
        <dbReference type="PROSITE-ProRule" id="PRU00277"/>
    </source>
</evidence>
<dbReference type="GO" id="GO:0015031">
    <property type="term" value="P:protein transport"/>
    <property type="evidence" value="ECO:0007669"/>
    <property type="project" value="UniProtKB-UniRule"/>
</dbReference>
<dbReference type="InterPro" id="IPR036611">
    <property type="entry name" value="Trigger_fac_ribosome-bd_sf"/>
</dbReference>
<dbReference type="OrthoDB" id="9767721at2"/>
<dbReference type="Gene3D" id="3.30.70.1050">
    <property type="entry name" value="Trigger factor ribosome-binding domain"/>
    <property type="match status" value="1"/>
</dbReference>
<keyword evidence="5 12" id="KW-0132">Cell division</keyword>
<evidence type="ECO:0000313" key="17">
    <source>
        <dbReference type="EMBL" id="RKD75684.1"/>
    </source>
</evidence>
<dbReference type="RefSeq" id="WP_120192546.1">
    <property type="nucleotide sequence ID" value="NZ_RAPK01000007.1"/>
</dbReference>
<dbReference type="InterPro" id="IPR001179">
    <property type="entry name" value="PPIase_FKBP_dom"/>
</dbReference>
<comment type="caution">
    <text evidence="17">The sequence shown here is derived from an EMBL/GenBank/DDBJ whole genome shotgun (WGS) entry which is preliminary data.</text>
</comment>
<comment type="function">
    <text evidence="10 12">Involved in protein export. Acts as a chaperone by maintaining the newly synthesized protein in an open conformation. Functions as a peptidyl-prolyl cis-trans isomerase.</text>
</comment>
<keyword evidence="7 12" id="KW-0143">Chaperone</keyword>